<gene>
    <name evidence="2" type="ORF">SISSUDRAFT_1056620</name>
</gene>
<dbReference type="AlphaFoldDB" id="A0A165WHM1"/>
<feature type="compositionally biased region" description="Polar residues" evidence="1">
    <location>
        <begin position="61"/>
        <end position="73"/>
    </location>
</feature>
<dbReference type="EMBL" id="KV428790">
    <property type="protein sequence ID" value="KZT31160.1"/>
    <property type="molecule type" value="Genomic_DNA"/>
</dbReference>
<organism evidence="2 3">
    <name type="scientific">Sistotremastrum suecicum HHB10207 ss-3</name>
    <dbReference type="NCBI Taxonomy" id="1314776"/>
    <lineage>
        <taxon>Eukaryota</taxon>
        <taxon>Fungi</taxon>
        <taxon>Dikarya</taxon>
        <taxon>Basidiomycota</taxon>
        <taxon>Agaricomycotina</taxon>
        <taxon>Agaricomycetes</taxon>
        <taxon>Sistotremastrales</taxon>
        <taxon>Sistotremastraceae</taxon>
        <taxon>Sistotremastrum</taxon>
    </lineage>
</organism>
<evidence type="ECO:0000313" key="2">
    <source>
        <dbReference type="EMBL" id="KZT31160.1"/>
    </source>
</evidence>
<reference evidence="2 3" key="1">
    <citation type="journal article" date="2016" name="Mol. Biol. Evol.">
        <title>Comparative Genomics of Early-Diverging Mushroom-Forming Fungi Provides Insights into the Origins of Lignocellulose Decay Capabilities.</title>
        <authorList>
            <person name="Nagy L.G."/>
            <person name="Riley R."/>
            <person name="Tritt A."/>
            <person name="Adam C."/>
            <person name="Daum C."/>
            <person name="Floudas D."/>
            <person name="Sun H."/>
            <person name="Yadav J.S."/>
            <person name="Pangilinan J."/>
            <person name="Larsson K.H."/>
            <person name="Matsuura K."/>
            <person name="Barry K."/>
            <person name="Labutti K."/>
            <person name="Kuo R."/>
            <person name="Ohm R.A."/>
            <person name="Bhattacharya S.S."/>
            <person name="Shirouzu T."/>
            <person name="Yoshinaga Y."/>
            <person name="Martin F.M."/>
            <person name="Grigoriev I.V."/>
            <person name="Hibbett D.S."/>
        </authorList>
    </citation>
    <scope>NUCLEOTIDE SEQUENCE [LARGE SCALE GENOMIC DNA]</scope>
    <source>
        <strain evidence="2 3">HHB10207 ss-3</strain>
    </source>
</reference>
<name>A0A165WHM1_9AGAM</name>
<feature type="region of interest" description="Disordered" evidence="1">
    <location>
        <begin position="19"/>
        <end position="73"/>
    </location>
</feature>
<feature type="compositionally biased region" description="Polar residues" evidence="1">
    <location>
        <begin position="37"/>
        <end position="49"/>
    </location>
</feature>
<sequence length="73" mass="8245">MPFYHEDDSCIESLQKELSVAPETRNPNKPTYIPVVRSSQAPVPRNSSPIVYPPPIESHSLHSQLMSKSRTNQ</sequence>
<accession>A0A165WHM1</accession>
<evidence type="ECO:0000256" key="1">
    <source>
        <dbReference type="SAM" id="MobiDB-lite"/>
    </source>
</evidence>
<dbReference type="Proteomes" id="UP000076798">
    <property type="component" value="Unassembled WGS sequence"/>
</dbReference>
<protein>
    <submittedName>
        <fullName evidence="2">Uncharacterized protein</fullName>
    </submittedName>
</protein>
<proteinExistence type="predicted"/>
<evidence type="ECO:0000313" key="3">
    <source>
        <dbReference type="Proteomes" id="UP000076798"/>
    </source>
</evidence>
<keyword evidence="3" id="KW-1185">Reference proteome</keyword>